<dbReference type="KEGG" id="rhom:FRIFI_1108"/>
<sequence>MISRAELKNSAKMQLKGHWGLAILTCLIYTIIVEGTGVESGTATSWLNENIVITLNIIGLIFAGPIQLGFSRFILNLAIDNEKAKFTDLFSGFNVFIKSFVINLIITIASVIGTFLFVIPGIIVMLMFSQSYYILAENPELSIMDCLKKSANMMKGFKWELFILELSFLGWAILCVFTLGIGFLWYTPYYYTTLGNFYLNLKSISNEDIL</sequence>
<protein>
    <submittedName>
        <fullName evidence="2">Integral membrane protein</fullName>
    </submittedName>
</protein>
<keyword evidence="3" id="KW-1185">Reference proteome</keyword>
<dbReference type="Proteomes" id="UP000245695">
    <property type="component" value="Chromosome 1"/>
</dbReference>
<dbReference type="InterPro" id="IPR010380">
    <property type="entry name" value="DUF975"/>
</dbReference>
<reference evidence="2 3" key="1">
    <citation type="submission" date="2014-09" db="EMBL/GenBank/DDBJ databases">
        <authorList>
            <person name="Hornung B.V."/>
        </authorList>
    </citation>
    <scope>NUCLEOTIDE SEQUENCE [LARGE SCALE GENOMIC DNA]</scope>
    <source>
        <strain evidence="2 3">FRIFI</strain>
    </source>
</reference>
<organism evidence="2 3">
    <name type="scientific">Romboutsia hominis</name>
    <dbReference type="NCBI Taxonomy" id="1507512"/>
    <lineage>
        <taxon>Bacteria</taxon>
        <taxon>Bacillati</taxon>
        <taxon>Bacillota</taxon>
        <taxon>Clostridia</taxon>
        <taxon>Peptostreptococcales</taxon>
        <taxon>Peptostreptococcaceae</taxon>
        <taxon>Romboutsia</taxon>
    </lineage>
</organism>
<dbReference type="EMBL" id="LN650648">
    <property type="protein sequence ID" value="CEI72647.1"/>
    <property type="molecule type" value="Genomic_DNA"/>
</dbReference>
<name>A0A2P2BQN0_9FIRM</name>
<gene>
    <name evidence="2" type="ORF">FRIFI_1108</name>
</gene>
<accession>A0A2P2BQN0</accession>
<dbReference type="AlphaFoldDB" id="A0A2P2BQN0"/>
<keyword evidence="1" id="KW-1133">Transmembrane helix</keyword>
<feature type="transmembrane region" description="Helical" evidence="1">
    <location>
        <begin position="157"/>
        <end position="186"/>
    </location>
</feature>
<proteinExistence type="predicted"/>
<dbReference type="Pfam" id="PF06161">
    <property type="entry name" value="DUF975"/>
    <property type="match status" value="1"/>
</dbReference>
<feature type="transmembrane region" description="Helical" evidence="1">
    <location>
        <begin position="21"/>
        <end position="38"/>
    </location>
</feature>
<dbReference type="PANTHER" id="PTHR40076:SF1">
    <property type="entry name" value="MEMBRANE PROTEIN"/>
    <property type="match status" value="1"/>
</dbReference>
<evidence type="ECO:0000256" key="1">
    <source>
        <dbReference type="SAM" id="Phobius"/>
    </source>
</evidence>
<evidence type="ECO:0000313" key="3">
    <source>
        <dbReference type="Proteomes" id="UP000245695"/>
    </source>
</evidence>
<dbReference type="PANTHER" id="PTHR40076">
    <property type="entry name" value="MEMBRANE PROTEIN-RELATED"/>
    <property type="match status" value="1"/>
</dbReference>
<keyword evidence="1" id="KW-0472">Membrane</keyword>
<keyword evidence="1" id="KW-0812">Transmembrane</keyword>
<evidence type="ECO:0000313" key="2">
    <source>
        <dbReference type="EMBL" id="CEI72647.1"/>
    </source>
</evidence>
<dbReference type="RefSeq" id="WP_207733513.1">
    <property type="nucleotide sequence ID" value="NZ_JAKNTL010000007.1"/>
</dbReference>
<feature type="transmembrane region" description="Helical" evidence="1">
    <location>
        <begin position="50"/>
        <end position="68"/>
    </location>
</feature>